<evidence type="ECO:0000313" key="3">
    <source>
        <dbReference type="Proteomes" id="UP001209878"/>
    </source>
</evidence>
<feature type="transmembrane region" description="Helical" evidence="1">
    <location>
        <begin position="20"/>
        <end position="41"/>
    </location>
</feature>
<proteinExistence type="predicted"/>
<comment type="caution">
    <text evidence="2">The sequence shown here is derived from an EMBL/GenBank/DDBJ whole genome shotgun (WGS) entry which is preliminary data.</text>
</comment>
<dbReference type="Proteomes" id="UP001209878">
    <property type="component" value="Unassembled WGS sequence"/>
</dbReference>
<evidence type="ECO:0000313" key="2">
    <source>
        <dbReference type="EMBL" id="KAK2141334.1"/>
    </source>
</evidence>
<gene>
    <name evidence="2" type="ORF">NP493_5279g00002</name>
</gene>
<dbReference type="EMBL" id="JAODUO010005285">
    <property type="protein sequence ID" value="KAK2141334.1"/>
    <property type="molecule type" value="Genomic_DNA"/>
</dbReference>
<protein>
    <submittedName>
        <fullName evidence="2">Uncharacterized protein</fullName>
    </submittedName>
</protein>
<sequence length="110" mass="12960">MSVDYLSCLHSYSIGSARDVLFTMMILFVLSTFTVDIYLTAEQNEDEIAILIVFTAMSMYYPWIHKNQLQCSWMSLSRTRPLKRNIRFPDWKYLCQLLGTQLNCCSFHKL</sequence>
<accession>A0AAD9IV90</accession>
<keyword evidence="3" id="KW-1185">Reference proteome</keyword>
<evidence type="ECO:0000256" key="1">
    <source>
        <dbReference type="SAM" id="Phobius"/>
    </source>
</evidence>
<dbReference type="AlphaFoldDB" id="A0AAD9IV90"/>
<name>A0AAD9IV90_RIDPI</name>
<keyword evidence="1" id="KW-0472">Membrane</keyword>
<keyword evidence="1" id="KW-1133">Transmembrane helix</keyword>
<feature type="transmembrane region" description="Helical" evidence="1">
    <location>
        <begin position="48"/>
        <end position="64"/>
    </location>
</feature>
<reference evidence="2" key="1">
    <citation type="journal article" date="2023" name="Mol. Biol. Evol.">
        <title>Third-Generation Sequencing Reveals the Adaptive Role of the Epigenome in Three Deep-Sea Polychaetes.</title>
        <authorList>
            <person name="Perez M."/>
            <person name="Aroh O."/>
            <person name="Sun Y."/>
            <person name="Lan Y."/>
            <person name="Juniper S.K."/>
            <person name="Young C.R."/>
            <person name="Angers B."/>
            <person name="Qian P.Y."/>
        </authorList>
    </citation>
    <scope>NUCLEOTIDE SEQUENCE</scope>
    <source>
        <strain evidence="2">R07B-5</strain>
    </source>
</reference>
<organism evidence="2 3">
    <name type="scientific">Ridgeia piscesae</name>
    <name type="common">Tubeworm</name>
    <dbReference type="NCBI Taxonomy" id="27915"/>
    <lineage>
        <taxon>Eukaryota</taxon>
        <taxon>Metazoa</taxon>
        <taxon>Spiralia</taxon>
        <taxon>Lophotrochozoa</taxon>
        <taxon>Annelida</taxon>
        <taxon>Polychaeta</taxon>
        <taxon>Sedentaria</taxon>
        <taxon>Canalipalpata</taxon>
        <taxon>Sabellida</taxon>
        <taxon>Siboglinidae</taxon>
        <taxon>Ridgeia</taxon>
    </lineage>
</organism>
<keyword evidence="1" id="KW-0812">Transmembrane</keyword>